<dbReference type="GO" id="GO:0006270">
    <property type="term" value="P:DNA replication initiation"/>
    <property type="evidence" value="ECO:0007669"/>
    <property type="project" value="TreeGrafter"/>
</dbReference>
<dbReference type="CDD" id="cd00009">
    <property type="entry name" value="AAA"/>
    <property type="match status" value="1"/>
</dbReference>
<evidence type="ECO:0000256" key="1">
    <source>
        <dbReference type="ARBA" id="ARBA00004123"/>
    </source>
</evidence>
<dbReference type="InterPro" id="IPR041664">
    <property type="entry name" value="AAA_16"/>
</dbReference>
<dbReference type="Pfam" id="PF00086">
    <property type="entry name" value="Thyroglobulin_1"/>
    <property type="match status" value="1"/>
</dbReference>
<dbReference type="SMART" id="SM00382">
    <property type="entry name" value="AAA"/>
    <property type="match status" value="1"/>
</dbReference>
<evidence type="ECO:0000256" key="7">
    <source>
        <dbReference type="ARBA" id="ARBA00023125"/>
    </source>
</evidence>
<proteinExistence type="inferred from homology"/>
<dbReference type="GO" id="GO:0003688">
    <property type="term" value="F:DNA replication origin binding"/>
    <property type="evidence" value="ECO:0007669"/>
    <property type="project" value="TreeGrafter"/>
</dbReference>
<reference evidence="13" key="1">
    <citation type="submission" date="2020-11" db="EMBL/GenBank/DDBJ databases">
        <authorList>
            <person name="Tran Van P."/>
        </authorList>
    </citation>
    <scope>NUCLEOTIDE SEQUENCE</scope>
</reference>
<dbReference type="SUPFAM" id="SSF52540">
    <property type="entry name" value="P-loop containing nucleoside triphosphate hydrolases"/>
    <property type="match status" value="1"/>
</dbReference>
<dbReference type="SUPFAM" id="SSF57610">
    <property type="entry name" value="Thyroglobulin type-1 domain"/>
    <property type="match status" value="1"/>
</dbReference>
<dbReference type="Pfam" id="PF14629">
    <property type="entry name" value="ORC4_C"/>
    <property type="match status" value="1"/>
</dbReference>
<dbReference type="SMART" id="SM00211">
    <property type="entry name" value="TY"/>
    <property type="match status" value="1"/>
</dbReference>
<dbReference type="Gene3D" id="3.40.50.300">
    <property type="entry name" value="P-loop containing nucleotide triphosphate hydrolases"/>
    <property type="match status" value="1"/>
</dbReference>
<dbReference type="PANTHER" id="PTHR12087">
    <property type="entry name" value="ORIGIN RECOGNITION COMPLEX SUBUNIT 4"/>
    <property type="match status" value="1"/>
</dbReference>
<keyword evidence="5" id="KW-0547">Nucleotide-binding</keyword>
<dbReference type="PANTHER" id="PTHR12087:SF0">
    <property type="entry name" value="ORIGIN RECOGNITION COMPLEX SUBUNIT 4"/>
    <property type="match status" value="1"/>
</dbReference>
<dbReference type="Pfam" id="PF13191">
    <property type="entry name" value="AAA_16"/>
    <property type="match status" value="1"/>
</dbReference>
<dbReference type="InterPro" id="IPR027417">
    <property type="entry name" value="P-loop_NTPase"/>
</dbReference>
<dbReference type="EMBL" id="OC003582">
    <property type="protein sequence ID" value="CAD7263475.1"/>
    <property type="molecule type" value="Genomic_DNA"/>
</dbReference>
<name>A0A7R9AZK3_TIMSH</name>
<gene>
    <name evidence="13" type="ORF">TSIB3V08_LOCUS7553</name>
</gene>
<keyword evidence="4" id="KW-0235">DNA replication</keyword>
<dbReference type="InterPro" id="IPR032705">
    <property type="entry name" value="ORC4_C"/>
</dbReference>
<dbReference type="InterPro" id="IPR036857">
    <property type="entry name" value="Thyroglobulin_1_sf"/>
</dbReference>
<dbReference type="InterPro" id="IPR003593">
    <property type="entry name" value="AAA+_ATPase"/>
</dbReference>
<evidence type="ECO:0000256" key="8">
    <source>
        <dbReference type="ARBA" id="ARBA00023157"/>
    </source>
</evidence>
<comment type="subcellular location">
    <subcellularLocation>
        <location evidence="1">Nucleus</location>
    </subcellularLocation>
</comment>
<evidence type="ECO:0000256" key="4">
    <source>
        <dbReference type="ARBA" id="ARBA00022705"/>
    </source>
</evidence>
<keyword evidence="8" id="KW-1015">Disulfide bond</keyword>
<dbReference type="GO" id="GO:0005524">
    <property type="term" value="F:ATP binding"/>
    <property type="evidence" value="ECO:0007669"/>
    <property type="project" value="UniProtKB-KW"/>
</dbReference>
<dbReference type="PROSITE" id="PS51162">
    <property type="entry name" value="THYROGLOBULIN_1_2"/>
    <property type="match status" value="1"/>
</dbReference>
<comment type="caution">
    <text evidence="11">Lacks conserved residue(s) required for the propagation of feature annotation.</text>
</comment>
<protein>
    <recommendedName>
        <fullName evidence="3">Origin recognition complex subunit 4</fullName>
    </recommendedName>
</protein>
<dbReference type="InterPro" id="IPR000716">
    <property type="entry name" value="Thyroglobulin_1"/>
</dbReference>
<dbReference type="Gene3D" id="4.10.800.10">
    <property type="entry name" value="Thyroglobulin type-1"/>
    <property type="match status" value="1"/>
</dbReference>
<evidence type="ECO:0000256" key="2">
    <source>
        <dbReference type="ARBA" id="ARBA00005334"/>
    </source>
</evidence>
<feature type="domain" description="Thyroglobulin type-1" evidence="12">
    <location>
        <begin position="219"/>
        <end position="276"/>
    </location>
</feature>
<evidence type="ECO:0000256" key="6">
    <source>
        <dbReference type="ARBA" id="ARBA00022840"/>
    </source>
</evidence>
<comment type="subunit">
    <text evidence="10">Component of ORC, a complex composed of at least 6 subunits: ORC1, ORC2, ORC3, ORC4, ORC5 and ORC6. ORC is regulated in a cell-cycle dependent manner. It is sequentially assembled at the exit from anaphase of mitosis and disassembled as cells enter S phase. Interacts with DBF4. Interacts with POLQ.</text>
</comment>
<evidence type="ECO:0000256" key="5">
    <source>
        <dbReference type="ARBA" id="ARBA00022741"/>
    </source>
</evidence>
<evidence type="ECO:0000256" key="9">
    <source>
        <dbReference type="ARBA" id="ARBA00023242"/>
    </source>
</evidence>
<evidence type="ECO:0000313" key="13">
    <source>
        <dbReference type="EMBL" id="CAD7263475.1"/>
    </source>
</evidence>
<keyword evidence="6" id="KW-0067">ATP-binding</keyword>
<dbReference type="AlphaFoldDB" id="A0A7R9AZK3"/>
<comment type="similarity">
    <text evidence="2">Belongs to the ORC4 family.</text>
</comment>
<dbReference type="GO" id="GO:0005737">
    <property type="term" value="C:cytoplasm"/>
    <property type="evidence" value="ECO:0007669"/>
    <property type="project" value="UniProtKB-ARBA"/>
</dbReference>
<dbReference type="GO" id="GO:0005664">
    <property type="term" value="C:nuclear origin of replication recognition complex"/>
    <property type="evidence" value="ECO:0007669"/>
    <property type="project" value="TreeGrafter"/>
</dbReference>
<organism evidence="13">
    <name type="scientific">Timema shepardi</name>
    <name type="common">Walking stick</name>
    <dbReference type="NCBI Taxonomy" id="629360"/>
    <lineage>
        <taxon>Eukaryota</taxon>
        <taxon>Metazoa</taxon>
        <taxon>Ecdysozoa</taxon>
        <taxon>Arthropoda</taxon>
        <taxon>Hexapoda</taxon>
        <taxon>Insecta</taxon>
        <taxon>Pterygota</taxon>
        <taxon>Neoptera</taxon>
        <taxon>Polyneoptera</taxon>
        <taxon>Phasmatodea</taxon>
        <taxon>Timematodea</taxon>
        <taxon>Timematoidea</taxon>
        <taxon>Timematidae</taxon>
        <taxon>Timema</taxon>
    </lineage>
</organism>
<keyword evidence="7" id="KW-0238">DNA-binding</keyword>
<evidence type="ECO:0000256" key="3">
    <source>
        <dbReference type="ARBA" id="ARBA00019083"/>
    </source>
</evidence>
<dbReference type="FunFam" id="3.40.50.300:FF:000649">
    <property type="entry name" value="Origin recognition complex subunit 4"/>
    <property type="match status" value="1"/>
</dbReference>
<keyword evidence="9" id="KW-0539">Nucleus</keyword>
<dbReference type="InterPro" id="IPR016527">
    <property type="entry name" value="ORC4"/>
</dbReference>
<accession>A0A7R9AZK3</accession>
<evidence type="ECO:0000256" key="11">
    <source>
        <dbReference type="PROSITE-ProRule" id="PRU00500"/>
    </source>
</evidence>
<evidence type="ECO:0000259" key="12">
    <source>
        <dbReference type="PROSITE" id="PS51162"/>
    </source>
</evidence>
<sequence length="716" mass="80570">MGLLYMSSKIPAFGSAARWLRVHLFTAQFVNTTELQTKAVLALRRKMAITAAATPAASTSMISKHTDAWKERQAKKKQQLKNRRLSTEDGPSLVNLHRHANELLTQKIMHILQVITILSFGMVACSYPDNICALKNCQYDSCEIPECKGGYVKPNTTNCGCCPTCIKLLGRGDPCHQVEIPNNAECGASLTCSEKSGTCVPLSLGAPFPSRKPLGPKRPIPCLASNSTLWQGDYKCSPDGSYAPKQCNAKFCMCVTRHGEVLPYSQPHKMASNMECLCARVEHVMSHFSGQQHLMCDMFGMCYIMDKILSPNQTFRGFVAEKNHVMDLLKRTAQFGESNSVLIVGPRGSGKTTLVRTVLKELQELGTFEEHAILVQLDGRLHTDDRLAIKDITKQMKLEELVDDKIFMSFAENLAYLLQCLKSGHKGQSKSVIFILEEFDLFCGHHNQTLLYNLFDVAQSAQAPICVVGVTARLDVTELLEKRVKSRFSHRQVFLFPPADKKVGFKARLTLLEKLLLLPMTEPLEPVYVHCWNEHVLSIVADPEVRHVCKRLYDSDQSERTFRTFLAQIISKLDIDHMTLEASDFTSTFTAFFRDTMVDVLTGLSVLEICLVIAMKHQTEIYDGDPLNFEMVLQRYLKFVSQNSSAETVQRPVLLKAFEHLKSLEIITPIGKTNKEIQKEYRLHRFLVTSDQVNEAVKKFPGLPTDVSQWANCSFQ</sequence>
<evidence type="ECO:0000256" key="10">
    <source>
        <dbReference type="ARBA" id="ARBA00046777"/>
    </source>
</evidence>